<keyword evidence="8 10" id="KW-0333">Golgi apparatus</keyword>
<sequence length="491" mass="56364">MNRGCANYANTFAVLGSLLILGSSIIYVMQPTTMFTHQQDSALSTRRKEETVSVLIYEKQILEVKLKLWEEEKKSMTTLLEVTQHLNAALIDKVELLKQVTAKRSGQFPTNQLIQQLQKQKEMLEANATLHREFFQDASRFLYNTSYPGVENYTRYIVALRGMLPLDGIEPLKPEFGAVINDVLSFQYPITVPSCRDDETNGTEPLVFIAVNSAPDNFHKREVIRQTWVTRLKAEREQGLLNLAGFAFVVGLTENNETQIKIEKESETFGDIIQIDMFDAYRNLSVKVAGLFNWLYRNCSQMDFLLKVDDDVYVNVRNVAHFVTQFQNQSNYTIFGISPGIFYPQRAGKWALTYEEWPWSQYPDYFLGPAVLLPAHTILPLLAAFQVTPMSPFDDLYYTGMCREKAGINIRYSINATSVFVMGLPHPPDPCYLRRHISFLIPDENQLKLWHNATDDFYNNRTQCIVDGTNITIDHIQPSQFYFTEPKISST</sequence>
<feature type="transmembrane region" description="Helical" evidence="10">
    <location>
        <begin position="12"/>
        <end position="29"/>
    </location>
</feature>
<dbReference type="Proteomes" id="UP000820818">
    <property type="component" value="Linkage Group LG2"/>
</dbReference>
<accession>A0AAD5LIL0</accession>
<evidence type="ECO:0000313" key="11">
    <source>
        <dbReference type="EMBL" id="KAI9563410.1"/>
    </source>
</evidence>
<comment type="similarity">
    <text evidence="2 10">Belongs to the glycosyltransferase 31 family.</text>
</comment>
<evidence type="ECO:0000256" key="2">
    <source>
        <dbReference type="ARBA" id="ARBA00008661"/>
    </source>
</evidence>
<protein>
    <recommendedName>
        <fullName evidence="10">Hexosyltransferase</fullName>
        <ecNumber evidence="10">2.4.1.-</ecNumber>
    </recommendedName>
</protein>
<evidence type="ECO:0000256" key="4">
    <source>
        <dbReference type="ARBA" id="ARBA00022679"/>
    </source>
</evidence>
<dbReference type="FunFam" id="3.90.550.50:FF:000072">
    <property type="entry name" value="Hexosyltransferase"/>
    <property type="match status" value="1"/>
</dbReference>
<dbReference type="GO" id="GO:0016758">
    <property type="term" value="F:hexosyltransferase activity"/>
    <property type="evidence" value="ECO:0007669"/>
    <property type="project" value="InterPro"/>
</dbReference>
<dbReference type="Gene3D" id="3.90.550.50">
    <property type="match status" value="1"/>
</dbReference>
<dbReference type="PANTHER" id="PTHR11214:SF334">
    <property type="entry name" value="HEXOSYLTRANSFERASE"/>
    <property type="match status" value="1"/>
</dbReference>
<keyword evidence="3 10" id="KW-0328">Glycosyltransferase</keyword>
<keyword evidence="5 10" id="KW-0812">Transmembrane</keyword>
<dbReference type="AlphaFoldDB" id="A0AAD5LIL0"/>
<proteinExistence type="inferred from homology"/>
<name>A0AAD5LIL0_9CRUS</name>
<organism evidence="11 12">
    <name type="scientific">Daphnia sinensis</name>
    <dbReference type="NCBI Taxonomy" id="1820382"/>
    <lineage>
        <taxon>Eukaryota</taxon>
        <taxon>Metazoa</taxon>
        <taxon>Ecdysozoa</taxon>
        <taxon>Arthropoda</taxon>
        <taxon>Crustacea</taxon>
        <taxon>Branchiopoda</taxon>
        <taxon>Diplostraca</taxon>
        <taxon>Cladocera</taxon>
        <taxon>Anomopoda</taxon>
        <taxon>Daphniidae</taxon>
        <taxon>Daphnia</taxon>
        <taxon>Daphnia similis group</taxon>
    </lineage>
</organism>
<dbReference type="PANTHER" id="PTHR11214">
    <property type="entry name" value="BETA-1,3-N-ACETYLGLUCOSAMINYLTRANSFERASE"/>
    <property type="match status" value="1"/>
</dbReference>
<evidence type="ECO:0000256" key="8">
    <source>
        <dbReference type="ARBA" id="ARBA00023034"/>
    </source>
</evidence>
<dbReference type="EMBL" id="WJBH02000002">
    <property type="protein sequence ID" value="KAI9563410.1"/>
    <property type="molecule type" value="Genomic_DNA"/>
</dbReference>
<evidence type="ECO:0000256" key="5">
    <source>
        <dbReference type="ARBA" id="ARBA00022692"/>
    </source>
</evidence>
<evidence type="ECO:0000256" key="10">
    <source>
        <dbReference type="RuleBase" id="RU363063"/>
    </source>
</evidence>
<evidence type="ECO:0000313" key="12">
    <source>
        <dbReference type="Proteomes" id="UP000820818"/>
    </source>
</evidence>
<evidence type="ECO:0000256" key="6">
    <source>
        <dbReference type="ARBA" id="ARBA00022968"/>
    </source>
</evidence>
<keyword evidence="12" id="KW-1185">Reference proteome</keyword>
<keyword evidence="7 10" id="KW-1133">Transmembrane helix</keyword>
<evidence type="ECO:0000256" key="9">
    <source>
        <dbReference type="ARBA" id="ARBA00023136"/>
    </source>
</evidence>
<comment type="caution">
    <text evidence="11">The sequence shown here is derived from an EMBL/GenBank/DDBJ whole genome shotgun (WGS) entry which is preliminary data.</text>
</comment>
<keyword evidence="4" id="KW-0808">Transferase</keyword>
<evidence type="ECO:0000256" key="7">
    <source>
        <dbReference type="ARBA" id="ARBA00022989"/>
    </source>
</evidence>
<evidence type="ECO:0000256" key="3">
    <source>
        <dbReference type="ARBA" id="ARBA00022676"/>
    </source>
</evidence>
<comment type="subcellular location">
    <subcellularLocation>
        <location evidence="1 10">Golgi apparatus membrane</location>
        <topology evidence="1 10">Single-pass type II membrane protein</topology>
    </subcellularLocation>
</comment>
<dbReference type="Pfam" id="PF01762">
    <property type="entry name" value="Galactosyl_T"/>
    <property type="match status" value="1"/>
</dbReference>
<keyword evidence="9 10" id="KW-0472">Membrane</keyword>
<gene>
    <name evidence="11" type="ORF">GHT06_010873</name>
</gene>
<dbReference type="GO" id="GO:0000139">
    <property type="term" value="C:Golgi membrane"/>
    <property type="evidence" value="ECO:0007669"/>
    <property type="project" value="UniProtKB-SubCell"/>
</dbReference>
<dbReference type="EC" id="2.4.1.-" evidence="10"/>
<dbReference type="GO" id="GO:0006493">
    <property type="term" value="P:protein O-linked glycosylation"/>
    <property type="evidence" value="ECO:0007669"/>
    <property type="project" value="TreeGrafter"/>
</dbReference>
<evidence type="ECO:0000256" key="1">
    <source>
        <dbReference type="ARBA" id="ARBA00004323"/>
    </source>
</evidence>
<keyword evidence="6 10" id="KW-0735">Signal-anchor</keyword>
<reference evidence="11 12" key="1">
    <citation type="submission" date="2022-05" db="EMBL/GenBank/DDBJ databases">
        <title>A multi-omics perspective on studying reproductive biology in Daphnia sinensis.</title>
        <authorList>
            <person name="Jia J."/>
        </authorList>
    </citation>
    <scope>NUCLEOTIDE SEQUENCE [LARGE SCALE GENOMIC DNA]</scope>
    <source>
        <strain evidence="11 12">WSL</strain>
    </source>
</reference>
<dbReference type="InterPro" id="IPR002659">
    <property type="entry name" value="Glyco_trans_31"/>
</dbReference>